<gene>
    <name evidence="2" type="ORF">CAAN4_G01673</name>
</gene>
<name>A0ABP0EH37_9ASCO</name>
<dbReference type="EMBL" id="OZ004259">
    <property type="protein sequence ID" value="CAK7915969.1"/>
    <property type="molecule type" value="Genomic_DNA"/>
</dbReference>
<accession>A0ABP0EH37</accession>
<organism evidence="2 3">
    <name type="scientific">[Candida] anglica</name>
    <dbReference type="NCBI Taxonomy" id="148631"/>
    <lineage>
        <taxon>Eukaryota</taxon>
        <taxon>Fungi</taxon>
        <taxon>Dikarya</taxon>
        <taxon>Ascomycota</taxon>
        <taxon>Saccharomycotina</taxon>
        <taxon>Pichiomycetes</taxon>
        <taxon>Debaryomycetaceae</taxon>
        <taxon>Kurtzmaniella</taxon>
    </lineage>
</organism>
<protein>
    <recommendedName>
        <fullName evidence="4">Extracellular membrane protein CFEM domain-containing protein</fullName>
    </recommendedName>
</protein>
<proteinExistence type="predicted"/>
<evidence type="ECO:0000313" key="3">
    <source>
        <dbReference type="Proteomes" id="UP001497600"/>
    </source>
</evidence>
<keyword evidence="3" id="KW-1185">Reference proteome</keyword>
<keyword evidence="1" id="KW-0732">Signal</keyword>
<reference evidence="2 3" key="1">
    <citation type="submission" date="2024-01" db="EMBL/GenBank/DDBJ databases">
        <authorList>
            <consortium name="Genoscope - CEA"/>
            <person name="William W."/>
        </authorList>
    </citation>
    <scope>NUCLEOTIDE SEQUENCE [LARGE SCALE GENOMIC DNA]</scope>
    <source>
        <strain evidence="2 3">29B2s-10</strain>
    </source>
</reference>
<sequence length="95" mass="10817">MKFSTIYLSLFLTSAVLAEDRWPAQWCDKECIETCLFAQGCIESGRPCRCSSHFQTKLNKCKADGCEENYVNKNWSETVTPLLDDCTGKYYDGPI</sequence>
<feature type="signal peptide" evidence="1">
    <location>
        <begin position="1"/>
        <end position="18"/>
    </location>
</feature>
<dbReference type="Proteomes" id="UP001497600">
    <property type="component" value="Chromosome G"/>
</dbReference>
<feature type="chain" id="PRO_5045709392" description="Extracellular membrane protein CFEM domain-containing protein" evidence="1">
    <location>
        <begin position="19"/>
        <end position="95"/>
    </location>
</feature>
<evidence type="ECO:0000256" key="1">
    <source>
        <dbReference type="SAM" id="SignalP"/>
    </source>
</evidence>
<evidence type="ECO:0008006" key="4">
    <source>
        <dbReference type="Google" id="ProtNLM"/>
    </source>
</evidence>
<evidence type="ECO:0000313" key="2">
    <source>
        <dbReference type="EMBL" id="CAK7915969.1"/>
    </source>
</evidence>